<dbReference type="SUPFAM" id="SSF53335">
    <property type="entry name" value="S-adenosyl-L-methionine-dependent methyltransferases"/>
    <property type="match status" value="1"/>
</dbReference>
<organism evidence="1 2">
    <name type="scientific">Hyphomicrobium nitrativorans NL23</name>
    <dbReference type="NCBI Taxonomy" id="1029756"/>
    <lineage>
        <taxon>Bacteria</taxon>
        <taxon>Pseudomonadati</taxon>
        <taxon>Pseudomonadota</taxon>
        <taxon>Alphaproteobacteria</taxon>
        <taxon>Hyphomicrobiales</taxon>
        <taxon>Hyphomicrobiaceae</taxon>
        <taxon>Hyphomicrobium</taxon>
    </lineage>
</organism>
<dbReference type="RefSeq" id="WP_023788633.1">
    <property type="nucleotide sequence ID" value="NC_022997.1"/>
</dbReference>
<dbReference type="PATRIC" id="fig|1029756.8.peg.3479"/>
<keyword evidence="2" id="KW-1185">Reference proteome</keyword>
<proteinExistence type="predicted"/>
<dbReference type="Proteomes" id="UP000018542">
    <property type="component" value="Chromosome"/>
</dbReference>
<dbReference type="OrthoDB" id="7055571at2"/>
<dbReference type="InterPro" id="IPR029063">
    <property type="entry name" value="SAM-dependent_MTases_sf"/>
</dbReference>
<dbReference type="KEGG" id="hni:W911_16705"/>
<name>V5SHZ5_9HYPH</name>
<dbReference type="Gene3D" id="3.40.50.150">
    <property type="entry name" value="Vaccinia Virus protein VP39"/>
    <property type="match status" value="1"/>
</dbReference>
<evidence type="ECO:0008006" key="3">
    <source>
        <dbReference type="Google" id="ProtNLM"/>
    </source>
</evidence>
<dbReference type="CDD" id="cd02440">
    <property type="entry name" value="AdoMet_MTases"/>
    <property type="match status" value="1"/>
</dbReference>
<evidence type="ECO:0000313" key="1">
    <source>
        <dbReference type="EMBL" id="AHB49670.1"/>
    </source>
</evidence>
<sequence>MEHTNNVKHFGNGAGVRTANSAKACFDSIYSHPDPREYYRVLGGLNYVIPDLAKGIFRNLIAALEDLKGRPIKVLDIGCSYGNNAALIRFPLEFASLQQRYMDLQNAEISTRELIALDRHFYASWPKHDVEIVGCDVSQPAIDFARTVGLIDAGVTQNLEQEDLSQASRDALRGVDLIISTGAIGYVTERTLSRVLDAIGEPRPWIASFVLRMFPYDRFASLLDQHGHVTEKLSGVTFVQRRFQSEEEFRKVLHQLEALGIDSRNKEAEGLFHSEFYLSRPSGDCTEHPIEDLASVSSGICLPYGRRFRLGEDSVVRFSP</sequence>
<protein>
    <recommendedName>
        <fullName evidence="3">Methyltransferase type 12</fullName>
    </recommendedName>
</protein>
<dbReference type="HOGENOM" id="CLU_065329_0_0_5"/>
<dbReference type="STRING" id="1029756.W911_16705"/>
<dbReference type="EMBL" id="CP006912">
    <property type="protein sequence ID" value="AHB49670.1"/>
    <property type="molecule type" value="Genomic_DNA"/>
</dbReference>
<dbReference type="AlphaFoldDB" id="V5SHZ5"/>
<accession>V5SHZ5</accession>
<reference evidence="1 2" key="1">
    <citation type="journal article" date="2014" name="Genome Announc.">
        <title>Complete Genome Sequence of Hyphomicrobium nitrativorans Strain NL23, a Denitrifying Bacterium Isolated from Biofilm of a Methanol-Fed Denitrification System Treating Seawater at the Montreal Biodome.</title>
        <authorList>
            <person name="Martineau C."/>
            <person name="Villeneuve C."/>
            <person name="Mauffrey F."/>
            <person name="Villemur R."/>
        </authorList>
    </citation>
    <scope>NUCLEOTIDE SEQUENCE [LARGE SCALE GENOMIC DNA]</scope>
    <source>
        <strain evidence="1">NL23</strain>
    </source>
</reference>
<gene>
    <name evidence="1" type="ORF">W911_16705</name>
</gene>
<evidence type="ECO:0000313" key="2">
    <source>
        <dbReference type="Proteomes" id="UP000018542"/>
    </source>
</evidence>